<dbReference type="PANTHER" id="PTHR42686:SF1">
    <property type="entry name" value="GH17980P-RELATED"/>
    <property type="match status" value="1"/>
</dbReference>
<organism evidence="2">
    <name type="scientific">Christensenella massiliensis</name>
    <dbReference type="NCBI Taxonomy" id="1805714"/>
    <lineage>
        <taxon>Bacteria</taxon>
        <taxon>Bacillati</taxon>
        <taxon>Bacillota</taxon>
        <taxon>Clostridia</taxon>
        <taxon>Christensenellales</taxon>
        <taxon>Christensenellaceae</taxon>
        <taxon>Christensenella</taxon>
    </lineage>
</organism>
<dbReference type="GO" id="GO:0005829">
    <property type="term" value="C:cytosol"/>
    <property type="evidence" value="ECO:0007669"/>
    <property type="project" value="TreeGrafter"/>
</dbReference>
<accession>A0AAU8A515</accession>
<gene>
    <name evidence="2" type="ORF">PUP29_06630</name>
</gene>
<dbReference type="InterPro" id="IPR023210">
    <property type="entry name" value="NADP_OxRdtase_dom"/>
</dbReference>
<feature type="domain" description="NADP-dependent oxidoreductase" evidence="1">
    <location>
        <begin position="31"/>
        <end position="313"/>
    </location>
</feature>
<dbReference type="InterPro" id="IPR036812">
    <property type="entry name" value="NAD(P)_OxRdtase_dom_sf"/>
</dbReference>
<protein>
    <submittedName>
        <fullName evidence="2">Aldo/keto reductase</fullName>
    </submittedName>
</protein>
<dbReference type="Gene3D" id="3.20.20.100">
    <property type="entry name" value="NADP-dependent oxidoreductase domain"/>
    <property type="match status" value="1"/>
</dbReference>
<dbReference type="EMBL" id="CP117826">
    <property type="protein sequence ID" value="XCC61215.1"/>
    <property type="molecule type" value="Genomic_DNA"/>
</dbReference>
<dbReference type="AlphaFoldDB" id="A0AAU8A515"/>
<dbReference type="PRINTS" id="PR00069">
    <property type="entry name" value="ALDKETRDTASE"/>
</dbReference>
<reference evidence="2" key="1">
    <citation type="submission" date="2023-02" db="EMBL/GenBank/DDBJ databases">
        <title>Gut commensal Christensenella minuta modulates host metabolism via a new class of secondary bile acids.</title>
        <authorList>
            <person name="Liu C."/>
        </authorList>
    </citation>
    <scope>NUCLEOTIDE SEQUENCE</scope>
    <source>
        <strain evidence="2">CA70</strain>
    </source>
</reference>
<proteinExistence type="predicted"/>
<evidence type="ECO:0000313" key="2">
    <source>
        <dbReference type="EMBL" id="XCC61215.1"/>
    </source>
</evidence>
<sequence>MILSERVETSMEYVKLGRTDIHVSRMAMGGDVRTPREEFAAALQFAVDHGVNLIDTAPAYGSSEEVLGTILPGIKGKLYVSTKFSNDPQPFLPQDRDCLLRAVENSLNRLKRDTIDIWMVHEPDRPFQYDWWERPQDLNRPEAYYGPVMDVLSDLKRQGIIQYTGIGGTTAYEIVPIIESGFFDVILTAFNYSLLWQEAAIEVIPAAKKQNMGILLGSVLQQGALARRYDEQVKAKPAWLSRPRQQQYLKLYELCDELHMDVADLAMRFAFSNPDIHAVVTGAGTVKNVERNLASYEKGPLPEDVLKRIDEIYQMVPFRPFEESFFMPFTRPYKGPRMVH</sequence>
<evidence type="ECO:0000259" key="1">
    <source>
        <dbReference type="Pfam" id="PF00248"/>
    </source>
</evidence>
<name>A0AAU8A515_9FIRM</name>
<dbReference type="Pfam" id="PF00248">
    <property type="entry name" value="Aldo_ket_red"/>
    <property type="match status" value="1"/>
</dbReference>
<dbReference type="RefSeq" id="WP_353422767.1">
    <property type="nucleotide sequence ID" value="NZ_CP117826.1"/>
</dbReference>
<dbReference type="PANTHER" id="PTHR42686">
    <property type="entry name" value="GH17980P-RELATED"/>
    <property type="match status" value="1"/>
</dbReference>
<dbReference type="CDD" id="cd19090">
    <property type="entry name" value="AKR_AKR15A-like"/>
    <property type="match status" value="1"/>
</dbReference>
<dbReference type="InterPro" id="IPR020471">
    <property type="entry name" value="AKR"/>
</dbReference>
<dbReference type="GO" id="GO:0016491">
    <property type="term" value="F:oxidoreductase activity"/>
    <property type="evidence" value="ECO:0007669"/>
    <property type="project" value="InterPro"/>
</dbReference>
<dbReference type="SUPFAM" id="SSF51430">
    <property type="entry name" value="NAD(P)-linked oxidoreductase"/>
    <property type="match status" value="1"/>
</dbReference>